<dbReference type="PANTHER" id="PTHR21015:SF28">
    <property type="entry name" value="SLL1722 PROTEIN"/>
    <property type="match status" value="1"/>
</dbReference>
<feature type="compositionally biased region" description="Low complexity" evidence="1">
    <location>
        <begin position="414"/>
        <end position="434"/>
    </location>
</feature>
<name>A0ABQ2B3Y0_9MICO</name>
<evidence type="ECO:0000313" key="3">
    <source>
        <dbReference type="EMBL" id="GGI05345.1"/>
    </source>
</evidence>
<feature type="compositionally biased region" description="Basic and acidic residues" evidence="1">
    <location>
        <begin position="440"/>
        <end position="449"/>
    </location>
</feature>
<comment type="caution">
    <text evidence="3">The sequence shown here is derived from an EMBL/GenBank/DDBJ whole genome shotgun (WGS) entry which is preliminary data.</text>
</comment>
<dbReference type="Pfam" id="PF04101">
    <property type="entry name" value="Glyco_tran_28_C"/>
    <property type="match status" value="1"/>
</dbReference>
<dbReference type="SUPFAM" id="SSF53756">
    <property type="entry name" value="UDP-Glycosyltransferase/glycogen phosphorylase"/>
    <property type="match status" value="1"/>
</dbReference>
<evidence type="ECO:0000259" key="2">
    <source>
        <dbReference type="Pfam" id="PF04101"/>
    </source>
</evidence>
<feature type="domain" description="Glycosyl transferase family 28 C-terminal" evidence="2">
    <location>
        <begin position="269"/>
        <end position="370"/>
    </location>
</feature>
<dbReference type="RefSeq" id="WP_188522153.1">
    <property type="nucleotide sequence ID" value="NZ_BMDG01000002.1"/>
</dbReference>
<dbReference type="PANTHER" id="PTHR21015">
    <property type="entry name" value="UDP-N-ACETYLGLUCOSAMINE--N-ACETYLMURAMYL-(PENTAPEPTIDE) PYROPHOSPHORYL-UNDECAPRENOL N-ACETYLGLUCOSAMINE TRANSFERASE 1"/>
    <property type="match status" value="1"/>
</dbReference>
<feature type="region of interest" description="Disordered" evidence="1">
    <location>
        <begin position="414"/>
        <end position="449"/>
    </location>
</feature>
<dbReference type="InterPro" id="IPR007235">
    <property type="entry name" value="Glyco_trans_28_C"/>
</dbReference>
<sequence length="449" mass="47713">MRQITAVDDAGERPARRRVAFYSHDTQGLGHVRRTSLLARAVVEADPDTDVLLLTGAAEATGLPLPERTEVVTLPRIGKDPERGYGPRAWGGSLDDVVRVRAGVLDGALAAFRPDVLVVDKVPLGVGGELLPALRRLRRQGGTACVLGLRDVLDTPDVAVREWREQRSTSVIEQLFDEVWIYGDARVYDPLTEYALPPQVARRTVFTGYLGRGRASTTPTGHLGRGRASTTPVTPDDPYVLCLVGGGQDGAELAESFAAAPLPAGTRGVLVTGPYLPADVRTRLHDAARARDDLDVHAFVRDVVPLVEGASAVVTMGGYNSVCEVLASGRPALVVPRTRPRAEQLVRARRLADLGLLDVLTGATTPERLGSWVARATGPARATALRRPVVDVDLDGLSRVPALVARLASVARRTPGAVRPAANPAATAAAPDMPTSLARDPQEAHRATA</sequence>
<dbReference type="GO" id="GO:0016740">
    <property type="term" value="F:transferase activity"/>
    <property type="evidence" value="ECO:0007669"/>
    <property type="project" value="UniProtKB-KW"/>
</dbReference>
<evidence type="ECO:0000313" key="4">
    <source>
        <dbReference type="Proteomes" id="UP000632535"/>
    </source>
</evidence>
<keyword evidence="4" id="KW-1185">Reference proteome</keyword>
<evidence type="ECO:0000256" key="1">
    <source>
        <dbReference type="SAM" id="MobiDB-lite"/>
    </source>
</evidence>
<dbReference type="Proteomes" id="UP000632535">
    <property type="component" value="Unassembled WGS sequence"/>
</dbReference>
<proteinExistence type="predicted"/>
<keyword evidence="3" id="KW-0808">Transferase</keyword>
<reference evidence="4" key="1">
    <citation type="journal article" date="2019" name="Int. J. Syst. Evol. Microbiol.">
        <title>The Global Catalogue of Microorganisms (GCM) 10K type strain sequencing project: providing services to taxonomists for standard genome sequencing and annotation.</title>
        <authorList>
            <consortium name="The Broad Institute Genomics Platform"/>
            <consortium name="The Broad Institute Genome Sequencing Center for Infectious Disease"/>
            <person name="Wu L."/>
            <person name="Ma J."/>
        </authorList>
    </citation>
    <scope>NUCLEOTIDE SEQUENCE [LARGE SCALE GENOMIC DNA]</scope>
    <source>
        <strain evidence="4">CCM 8653</strain>
    </source>
</reference>
<protein>
    <submittedName>
        <fullName evidence="3">Glycosyl transferase</fullName>
    </submittedName>
</protein>
<accession>A0ABQ2B3Y0</accession>
<gene>
    <name evidence="3" type="ORF">GCM10007368_05690</name>
</gene>
<organism evidence="3 4">
    <name type="scientific">Isoptericola cucumis</name>
    <dbReference type="NCBI Taxonomy" id="1776856"/>
    <lineage>
        <taxon>Bacteria</taxon>
        <taxon>Bacillati</taxon>
        <taxon>Actinomycetota</taxon>
        <taxon>Actinomycetes</taxon>
        <taxon>Micrococcales</taxon>
        <taxon>Promicromonosporaceae</taxon>
        <taxon>Isoptericola</taxon>
    </lineage>
</organism>
<dbReference type="Gene3D" id="3.40.50.2000">
    <property type="entry name" value="Glycogen Phosphorylase B"/>
    <property type="match status" value="1"/>
</dbReference>
<dbReference type="EMBL" id="BMDG01000002">
    <property type="protein sequence ID" value="GGI05345.1"/>
    <property type="molecule type" value="Genomic_DNA"/>
</dbReference>